<feature type="signal peptide" evidence="2">
    <location>
        <begin position="1"/>
        <end position="23"/>
    </location>
</feature>
<keyword evidence="2" id="KW-0732">Signal</keyword>
<feature type="chain" id="PRO_5026045667" evidence="2">
    <location>
        <begin position="24"/>
        <end position="1201"/>
    </location>
</feature>
<dbReference type="Pfam" id="PF17963">
    <property type="entry name" value="Big_9"/>
    <property type="match status" value="2"/>
</dbReference>
<proteinExistence type="predicted"/>
<dbReference type="EMBL" id="CP049257">
    <property type="protein sequence ID" value="QIG42231.1"/>
    <property type="molecule type" value="Genomic_DNA"/>
</dbReference>
<organism evidence="3 4">
    <name type="scientific">Nocardioides anomalus</name>
    <dbReference type="NCBI Taxonomy" id="2712223"/>
    <lineage>
        <taxon>Bacteria</taxon>
        <taxon>Bacillati</taxon>
        <taxon>Actinomycetota</taxon>
        <taxon>Actinomycetes</taxon>
        <taxon>Propionibacteriales</taxon>
        <taxon>Nocardioidaceae</taxon>
        <taxon>Nocardioides</taxon>
    </lineage>
</organism>
<dbReference type="Gene3D" id="2.60.40.3440">
    <property type="match status" value="1"/>
</dbReference>
<evidence type="ECO:0000256" key="2">
    <source>
        <dbReference type="SAM" id="SignalP"/>
    </source>
</evidence>
<dbReference type="KEGG" id="nano:G5V58_05140"/>
<reference evidence="3 4" key="1">
    <citation type="submission" date="2020-02" db="EMBL/GenBank/DDBJ databases">
        <title>Full genome sequence of Nocardioides sp. R-3366.</title>
        <authorList>
            <person name="Im W.-T."/>
        </authorList>
    </citation>
    <scope>NUCLEOTIDE SEQUENCE [LARGE SCALE GENOMIC DNA]</scope>
    <source>
        <strain evidence="3 4">R-3366</strain>
    </source>
</reference>
<dbReference type="Proteomes" id="UP000502996">
    <property type="component" value="Chromosome"/>
</dbReference>
<evidence type="ECO:0000313" key="3">
    <source>
        <dbReference type="EMBL" id="QIG42231.1"/>
    </source>
</evidence>
<evidence type="ECO:0000256" key="1">
    <source>
        <dbReference type="SAM" id="MobiDB-lite"/>
    </source>
</evidence>
<feature type="compositionally biased region" description="Low complexity" evidence="1">
    <location>
        <begin position="577"/>
        <end position="591"/>
    </location>
</feature>
<sequence>MRATAPVRLLSALALVGAGLALAAPSTPAAAVDPYPFPFKDDTFTLSDQPGFPSALVTRGGDATWLSGTLNSAVAQEYGLTAKKASDISDALRQSWVDEQPYPDPSGSVAGADSVALGYLTHFDDDDPDDLSAAYLTKGTGGAKDNVRIYGPQSRGFGNFSGLDVAPGVLSITVTEPAVGQPSYVFLRYADHLGAVSVADNGEMKEVTVTGGPTGKLLDLYHRGTWLDQGSAKNTALDERKRAFAVLTDEGGSPDTLRARMLTVASHTATSVTVSPTTYSIAQQMPSSGTRSWLPTGQVRYAFAGGTESSLFNNGNPQYFLAMTGRDAAAGGGQAHNHLVASLKGSKNIIDSLADGDGSKCGDDTPLAIDVESYHADSMLGCASVRVIGDADRLVQNMGRLHYASGYPTPTWLGQHDNAVDNQDRLGQLNPRVVLPCATLMAAAGQSCSIGATAPGDGAGNATLQTTLAADVDSSAPDPTFSRQYVTSDEWLDQKKPATTGAAGQFQWTRLAGYQTVGTDAPLLVAPLPLEVNEVQVRITATQPVLTRSKPIPIAFLAAPPEVSGAGQQGDAPEFASTTGSSNGSTTSTSSRIGVHVGMEWEDPLGANGLSIEANLESEVSDDKTLERTVTTAQAFRGLEDQDVVVYRTVPTVQWRGEVVHSSTGVGAGSQTSIDFPTDGVVTSAASVSSLARSYPDLFGPTGQLKPVLDQVFDHEVGNPGSYRPYGTDGSAVSDYCDGSLADNGDRQLKSLDPLVPGNPYLAPTPVPPKPDILVSAQHDVQTGTGNAEGATFAIENATTNSRVQSTSLDVSISGRAGYIAAGVSGGYTWGQGWSSTISDGAEFASYVGHIPSDNPAFDTETYSWRSFLCQKTVGDSTGAPITAWVLDYAVDGYQGSGGLAPLAPVVAAGPVASATTDPQATRLRWSQETGTVETYDWRLEAVGAQDVRSGSIGFDTPKDSKAHNTPTHDVAVGGAPLLPGQLYRWKVVATDFFGNATTSDWEYFVTSKPAAAPGPPVAVDDRTSVLEDHAAVVNVTGNDTNPGGGALTVAVADDPVRGTATVQGGAVRYEPKANWCGVDSFDYTVTDASGRSSTATATVRVRCVNDAPVAVNDRVRMPQGDRTVSVLAPGPLGNDKDADRDDLEPKLIRAPQGVDVELGERGALFVTIPRTMPREGTLKIKYRACDDESCSDVATITIVL</sequence>
<gene>
    <name evidence="3" type="ORF">G5V58_05140</name>
</gene>
<dbReference type="AlphaFoldDB" id="A0A6G6WA55"/>
<feature type="region of interest" description="Disordered" evidence="1">
    <location>
        <begin position="562"/>
        <end position="593"/>
    </location>
</feature>
<dbReference type="RefSeq" id="WP_165229353.1">
    <property type="nucleotide sequence ID" value="NZ_CP049257.1"/>
</dbReference>
<keyword evidence="4" id="KW-1185">Reference proteome</keyword>
<name>A0A6G6WA55_9ACTN</name>
<protein>
    <submittedName>
        <fullName evidence="3">Cadherin-like domain-containing protein</fullName>
    </submittedName>
</protein>
<evidence type="ECO:0000313" key="4">
    <source>
        <dbReference type="Proteomes" id="UP000502996"/>
    </source>
</evidence>
<accession>A0A6G6WA55</accession>